<dbReference type="InterPro" id="IPR013783">
    <property type="entry name" value="Ig-like_fold"/>
</dbReference>
<feature type="domain" description="Glycoside hydrolase family 2 immunoglobulin-like beta-sandwich" evidence="1">
    <location>
        <begin position="12"/>
        <end position="83"/>
    </location>
</feature>
<dbReference type="PANTHER" id="PTHR42732:SF4">
    <property type="entry name" value="BETA-MANNOSIDASE"/>
    <property type="match status" value="1"/>
</dbReference>
<accession>A0A060BSM7</accession>
<protein>
    <submittedName>
        <fullName evidence="2">Glyco_hydro_2</fullName>
    </submittedName>
</protein>
<reference evidence="2" key="1">
    <citation type="journal article" date="2013" name="Environ. Microbiol.">
        <title>Seasonally variable intestinal metagenomes of the red palm weevil (Rhynchophorus ferrugineus).</title>
        <authorList>
            <person name="Jia S."/>
            <person name="Zhang X."/>
            <person name="Zhang G."/>
            <person name="Yin A."/>
            <person name="Zhang S."/>
            <person name="Li F."/>
            <person name="Wang L."/>
            <person name="Zhao D."/>
            <person name="Yun Q."/>
            <person name="Tala"/>
            <person name="Wang J."/>
            <person name="Sun G."/>
            <person name="Baabdullah M."/>
            <person name="Yu X."/>
            <person name="Hu S."/>
            <person name="Al-Mssallem I.S."/>
            <person name="Yu J."/>
        </authorList>
    </citation>
    <scope>NUCLEOTIDE SEQUENCE</scope>
</reference>
<dbReference type="Pfam" id="PF00703">
    <property type="entry name" value="Glyco_hydro_2"/>
    <property type="match status" value="1"/>
</dbReference>
<dbReference type="GO" id="GO:0005975">
    <property type="term" value="P:carbohydrate metabolic process"/>
    <property type="evidence" value="ECO:0007669"/>
    <property type="project" value="InterPro"/>
</dbReference>
<organism evidence="2">
    <name type="scientific">uncultured Haloterrigena sp</name>
    <dbReference type="NCBI Taxonomy" id="1432427"/>
    <lineage>
        <taxon>Archaea</taxon>
        <taxon>Methanobacteriati</taxon>
        <taxon>Methanobacteriota</taxon>
        <taxon>Stenosarchaea group</taxon>
        <taxon>Halobacteria</taxon>
        <taxon>Halobacteriales</taxon>
        <taxon>Natrialbaceae</taxon>
        <taxon>Haloterrigena</taxon>
        <taxon>environmental samples</taxon>
    </lineage>
</organism>
<proteinExistence type="predicted"/>
<feature type="non-terminal residue" evidence="2">
    <location>
        <position position="86"/>
    </location>
</feature>
<dbReference type="AlphaFoldDB" id="A0A060BSM7"/>
<dbReference type="InterPro" id="IPR036156">
    <property type="entry name" value="Beta-gal/glucu_dom_sf"/>
</dbReference>
<dbReference type="SUPFAM" id="SSF49303">
    <property type="entry name" value="beta-Galactosidase/glucuronidase domain"/>
    <property type="match status" value="1"/>
</dbReference>
<dbReference type="GO" id="GO:0004553">
    <property type="term" value="F:hydrolase activity, hydrolyzing O-glycosyl compounds"/>
    <property type="evidence" value="ECO:0007669"/>
    <property type="project" value="InterPro"/>
</dbReference>
<dbReference type="InterPro" id="IPR006102">
    <property type="entry name" value="Ig-like_GH2"/>
</dbReference>
<evidence type="ECO:0000313" key="2">
    <source>
        <dbReference type="EMBL" id="AIA85707.1"/>
    </source>
</evidence>
<dbReference type="PANTHER" id="PTHR42732">
    <property type="entry name" value="BETA-GALACTOSIDASE"/>
    <property type="match status" value="1"/>
</dbReference>
<evidence type="ECO:0000259" key="1">
    <source>
        <dbReference type="Pfam" id="PF00703"/>
    </source>
</evidence>
<dbReference type="EMBL" id="KF118446">
    <property type="protein sequence ID" value="AIA85707.1"/>
    <property type="molecule type" value="Genomic_DNA"/>
</dbReference>
<dbReference type="Gene3D" id="2.60.40.10">
    <property type="entry name" value="Immunoglobulins"/>
    <property type="match status" value="1"/>
</dbReference>
<sequence length="86" mass="9535">MDARTTREAADCAVRVTVERNGNTVAATARAIPVTNAAEVDLQVTVPAPELWSPQRPVLYTVVVELQRDGIVLDRMERTTGFRRIE</sequence>
<name>A0A060BSM7_9EURY</name>
<dbReference type="InterPro" id="IPR051913">
    <property type="entry name" value="GH2_Domain-Containing"/>
</dbReference>